<dbReference type="SMART" id="SM00320">
    <property type="entry name" value="WD40"/>
    <property type="match status" value="2"/>
</dbReference>
<organism evidence="3 4">
    <name type="scientific">Quillaja saponaria</name>
    <name type="common">Soap bark tree</name>
    <dbReference type="NCBI Taxonomy" id="32244"/>
    <lineage>
        <taxon>Eukaryota</taxon>
        <taxon>Viridiplantae</taxon>
        <taxon>Streptophyta</taxon>
        <taxon>Embryophyta</taxon>
        <taxon>Tracheophyta</taxon>
        <taxon>Spermatophyta</taxon>
        <taxon>Magnoliopsida</taxon>
        <taxon>eudicotyledons</taxon>
        <taxon>Gunneridae</taxon>
        <taxon>Pentapetalae</taxon>
        <taxon>rosids</taxon>
        <taxon>fabids</taxon>
        <taxon>Fabales</taxon>
        <taxon>Quillajaceae</taxon>
        <taxon>Quillaja</taxon>
    </lineage>
</organism>
<dbReference type="PANTHER" id="PTHR45176:SF1">
    <property type="entry name" value="TRANSDUCIN FAMILY PROTEIN _ WD-40 REPEAT FAMILY PROTEIN-RELATED"/>
    <property type="match status" value="1"/>
</dbReference>
<dbReference type="InterPro" id="IPR015943">
    <property type="entry name" value="WD40/YVTN_repeat-like_dom_sf"/>
</dbReference>
<dbReference type="InterPro" id="IPR001680">
    <property type="entry name" value="WD40_rpt"/>
</dbReference>
<dbReference type="EMBL" id="JARAOO010000009">
    <property type="protein sequence ID" value="KAJ7955793.1"/>
    <property type="molecule type" value="Genomic_DNA"/>
</dbReference>
<dbReference type="KEGG" id="qsa:O6P43_022326"/>
<keyword evidence="2" id="KW-0472">Membrane</keyword>
<dbReference type="Gene3D" id="2.130.10.10">
    <property type="entry name" value="YVTN repeat-like/Quinoprotein amine dehydrogenase"/>
    <property type="match status" value="1"/>
</dbReference>
<reference evidence="3" key="1">
    <citation type="journal article" date="2023" name="Science">
        <title>Elucidation of the pathway for biosynthesis of saponin adjuvants from the soapbark tree.</title>
        <authorList>
            <person name="Reed J."/>
            <person name="Orme A."/>
            <person name="El-Demerdash A."/>
            <person name="Owen C."/>
            <person name="Martin L.B.B."/>
            <person name="Misra R.C."/>
            <person name="Kikuchi S."/>
            <person name="Rejzek M."/>
            <person name="Martin A.C."/>
            <person name="Harkess A."/>
            <person name="Leebens-Mack J."/>
            <person name="Louveau T."/>
            <person name="Stephenson M.J."/>
            <person name="Osbourn A."/>
        </authorList>
    </citation>
    <scope>NUCLEOTIDE SEQUENCE</scope>
    <source>
        <strain evidence="3">S10</strain>
    </source>
</reference>
<dbReference type="PANTHER" id="PTHR45176">
    <property type="entry name" value="TRANSDUCIN FAMILY PROTEIN / WD-40 REPEAT FAMILY PROTEIN-RELATED"/>
    <property type="match status" value="1"/>
</dbReference>
<protein>
    <submittedName>
        <fullName evidence="3">WD repeat-containing protein 75</fullName>
    </submittedName>
</protein>
<feature type="repeat" description="WD" evidence="1">
    <location>
        <begin position="124"/>
        <end position="165"/>
    </location>
</feature>
<evidence type="ECO:0000256" key="1">
    <source>
        <dbReference type="PROSITE-ProRule" id="PRU00221"/>
    </source>
</evidence>
<evidence type="ECO:0000313" key="3">
    <source>
        <dbReference type="EMBL" id="KAJ7955793.1"/>
    </source>
</evidence>
<keyword evidence="2" id="KW-1133">Transmembrane helix</keyword>
<dbReference type="InterPro" id="IPR036322">
    <property type="entry name" value="WD40_repeat_dom_sf"/>
</dbReference>
<dbReference type="Proteomes" id="UP001163823">
    <property type="component" value="Chromosome 9"/>
</dbReference>
<sequence>MVGGIILKETARPEFLTISSSGEFFGIRNKRKLLIWKAPAKDYDSVMAKKITLHHTKDLTVIEFHPTERIVAAGDLTGRILLWRGFGSQKFVIGGDPMNERSMNNEEEKPGVRGNDYAESCSMWHWHPVEVRVLFFSSDVAYLYSGGKEGVLVVWQLDTGKKKFLPRIGISTFIFTDSTDPSLSSISCADNQIHLLKMPSMEIFKSISGIKLSFILLRHLQRYVKVFVADLPLIVVQVYLLYIQRITASNFTACLMIVELMR</sequence>
<proteinExistence type="predicted"/>
<gene>
    <name evidence="3" type="ORF">O6P43_022326</name>
</gene>
<keyword evidence="2" id="KW-0812">Transmembrane</keyword>
<comment type="caution">
    <text evidence="3">The sequence shown here is derived from an EMBL/GenBank/DDBJ whole genome shotgun (WGS) entry which is preliminary data.</text>
</comment>
<accession>A0AAD7LDH5</accession>
<dbReference type="AlphaFoldDB" id="A0AAD7LDH5"/>
<evidence type="ECO:0000256" key="2">
    <source>
        <dbReference type="SAM" id="Phobius"/>
    </source>
</evidence>
<dbReference type="PROSITE" id="PS50082">
    <property type="entry name" value="WD_REPEATS_2"/>
    <property type="match status" value="1"/>
</dbReference>
<dbReference type="SUPFAM" id="SSF50978">
    <property type="entry name" value="WD40 repeat-like"/>
    <property type="match status" value="1"/>
</dbReference>
<keyword evidence="4" id="KW-1185">Reference proteome</keyword>
<feature type="transmembrane region" description="Helical" evidence="2">
    <location>
        <begin position="223"/>
        <end position="242"/>
    </location>
</feature>
<evidence type="ECO:0000313" key="4">
    <source>
        <dbReference type="Proteomes" id="UP001163823"/>
    </source>
</evidence>
<keyword evidence="1" id="KW-0853">WD repeat</keyword>
<name>A0AAD7LDH5_QUISA</name>